<dbReference type="PANTHER" id="PTHR31214">
    <property type="entry name" value="PROTEIN FAM221A-RELATED"/>
    <property type="match status" value="1"/>
</dbReference>
<dbReference type="AlphaFoldDB" id="A0A7S3UHV5"/>
<reference evidence="2" key="1">
    <citation type="submission" date="2021-01" db="EMBL/GenBank/DDBJ databases">
        <authorList>
            <person name="Corre E."/>
            <person name="Pelletier E."/>
            <person name="Niang G."/>
            <person name="Scheremetjew M."/>
            <person name="Finn R."/>
            <person name="Kale V."/>
            <person name="Holt S."/>
            <person name="Cochrane G."/>
            <person name="Meng A."/>
            <person name="Brown T."/>
            <person name="Cohen L."/>
        </authorList>
    </citation>
    <scope>NUCLEOTIDE SEQUENCE</scope>
    <source>
        <strain evidence="2">CCMP1795</strain>
    </source>
</reference>
<dbReference type="Pfam" id="PF14753">
    <property type="entry name" value="FAM221"/>
    <property type="match status" value="1"/>
</dbReference>
<name>A0A7S3UHV5_OXYMA</name>
<dbReference type="PANTHER" id="PTHR31214:SF3">
    <property type="entry name" value="PROTEIN FAM221B"/>
    <property type="match status" value="1"/>
</dbReference>
<protein>
    <recommendedName>
        <fullName evidence="3">Protein FAM221A</fullName>
    </recommendedName>
</protein>
<accession>A0A7S3UHV5</accession>
<evidence type="ECO:0000313" key="2">
    <source>
        <dbReference type="EMBL" id="CAE0614301.1"/>
    </source>
</evidence>
<proteinExistence type="inferred from homology"/>
<dbReference type="InterPro" id="IPR026755">
    <property type="entry name" value="Fam221a/b"/>
</dbReference>
<evidence type="ECO:0000256" key="1">
    <source>
        <dbReference type="ARBA" id="ARBA00011026"/>
    </source>
</evidence>
<comment type="similarity">
    <text evidence="1">Belongs to the FAM221 family.</text>
</comment>
<dbReference type="EMBL" id="HBIT01000637">
    <property type="protein sequence ID" value="CAE0614301.1"/>
    <property type="molecule type" value="Transcribed_RNA"/>
</dbReference>
<gene>
    <name evidence="2" type="ORF">OMAR00292_LOCUS176</name>
</gene>
<organism evidence="2">
    <name type="scientific">Oxyrrhis marina</name>
    <name type="common">Dinoflagellate</name>
    <dbReference type="NCBI Taxonomy" id="2969"/>
    <lineage>
        <taxon>Eukaryota</taxon>
        <taxon>Sar</taxon>
        <taxon>Alveolata</taxon>
        <taxon>Dinophyceae</taxon>
        <taxon>Oxyrrhinales</taxon>
        <taxon>Oxyrrhinaceae</taxon>
        <taxon>Oxyrrhis</taxon>
    </lineage>
</organism>
<sequence length="283" mass="30976">MSISQSDRMLVGRSDGTAAGVEASIKAAVAQYGPAPGAAKMLDGELQAAKEALESGRYVVWRNSTSGQDFCARVGSGSRCFCGHDYSSHKYIKPNSPNSVCVDCDCKAFAFVPKRPEEVGDYWLPRRRGFNVHNWRAECRCKHGHDSHATKPPYRCKSCGCSSYQSKWCCLVCDGTWADHETLWETKDERARDGRPVGDAFLPLSHDVDLSELVFAKPRGKKPREPIGAERSVKLMPKHLGGLGMLPSDVPSFAERVVGSAKGTNQQALTAVPRLTSRAARPF</sequence>
<evidence type="ECO:0008006" key="3">
    <source>
        <dbReference type="Google" id="ProtNLM"/>
    </source>
</evidence>